<dbReference type="Pfam" id="PF03315">
    <property type="entry name" value="SDH_beta"/>
    <property type="match status" value="1"/>
</dbReference>
<dbReference type="AlphaFoldDB" id="A0A397IC06"/>
<dbReference type="Proteomes" id="UP000266861">
    <property type="component" value="Unassembled WGS sequence"/>
</dbReference>
<dbReference type="OrthoDB" id="192663at2759"/>
<keyword evidence="12" id="KW-1185">Reference proteome</keyword>
<evidence type="ECO:0000259" key="9">
    <source>
        <dbReference type="Pfam" id="PF03313"/>
    </source>
</evidence>
<keyword evidence="5" id="KW-0479">Metal-binding</keyword>
<accession>A0A397IC06</accession>
<dbReference type="InterPro" id="IPR005130">
    <property type="entry name" value="Ser_deHydtase-like_asu"/>
</dbReference>
<dbReference type="GO" id="GO:0003941">
    <property type="term" value="F:L-serine ammonia-lyase activity"/>
    <property type="evidence" value="ECO:0007669"/>
    <property type="project" value="InterPro"/>
</dbReference>
<evidence type="ECO:0000256" key="6">
    <source>
        <dbReference type="ARBA" id="ARBA00023004"/>
    </source>
</evidence>
<dbReference type="GO" id="GO:0051539">
    <property type="term" value="F:4 iron, 4 sulfur cluster binding"/>
    <property type="evidence" value="ECO:0007669"/>
    <property type="project" value="UniProtKB-KW"/>
</dbReference>
<organism evidence="11 12">
    <name type="scientific">Diversispora epigaea</name>
    <dbReference type="NCBI Taxonomy" id="1348612"/>
    <lineage>
        <taxon>Eukaryota</taxon>
        <taxon>Fungi</taxon>
        <taxon>Fungi incertae sedis</taxon>
        <taxon>Mucoromycota</taxon>
        <taxon>Glomeromycotina</taxon>
        <taxon>Glomeromycetes</taxon>
        <taxon>Diversisporales</taxon>
        <taxon>Diversisporaceae</taxon>
        <taxon>Diversispora</taxon>
    </lineage>
</organism>
<evidence type="ECO:0000256" key="2">
    <source>
        <dbReference type="ARBA" id="ARBA00004742"/>
    </source>
</evidence>
<comment type="caution">
    <text evidence="11">The sequence shown here is derived from an EMBL/GenBank/DDBJ whole genome shotgun (WGS) entry which is preliminary data.</text>
</comment>
<name>A0A397IC06_9GLOM</name>
<dbReference type="Pfam" id="PF03313">
    <property type="entry name" value="SDH_alpha"/>
    <property type="match status" value="1"/>
</dbReference>
<dbReference type="InterPro" id="IPR004644">
    <property type="entry name" value="Fe-S_L-Ser_mono"/>
</dbReference>
<dbReference type="PANTHER" id="PTHR30182:SF1">
    <property type="entry name" value="L-SERINE DEHYDRATASE 1"/>
    <property type="match status" value="1"/>
</dbReference>
<dbReference type="EMBL" id="PQFF01000224">
    <property type="protein sequence ID" value="RHZ72452.1"/>
    <property type="molecule type" value="Genomic_DNA"/>
</dbReference>
<evidence type="ECO:0000256" key="1">
    <source>
        <dbReference type="ARBA" id="ARBA00001966"/>
    </source>
</evidence>
<evidence type="ECO:0000313" key="12">
    <source>
        <dbReference type="Proteomes" id="UP000266861"/>
    </source>
</evidence>
<dbReference type="InterPro" id="IPR005131">
    <property type="entry name" value="Ser_deHydtase_bsu"/>
</dbReference>
<evidence type="ECO:0008006" key="13">
    <source>
        <dbReference type="Google" id="ProtNLM"/>
    </source>
</evidence>
<evidence type="ECO:0000313" key="11">
    <source>
        <dbReference type="EMBL" id="RHZ72452.1"/>
    </source>
</evidence>
<sequence length="595" mass="65851">MNFLRRSNNSSSSSLFRSTSLIIGPFRNFIRIQTSNKKSSSLKLAIKANNDFSKLRKINNNIYNRIDNKINNKINDTIKNKNKILPKDPEHHAVVSTFDLFSIGIGPSSSHTVGPMRAAKIFVKDLKNHKVFDEVTRIRIDLYGSLALTGKGHGTPNAIIMGMENESPESIDTTTIASRILKIQETEILNLGGTKPIQFNIENYLIFHYNESLPQHPNGMRFLSFDKHGDLLVSGEFFSIGGGFVINETTVQKHGDNAFYKDYNNSSVDLRVKNQDEAVTFAALPFRTAEELLQVCKKENMSIAQVVYRNELHWRNKIEISKKLMDIWKTMDQSIKNGCFSNEEYLPGNLKIRRRAPDLFQNLLNETSYLSNKNKSNQSEKEIIGEALKFLSRKKKINLPALDFLSLYAISVNEENAAGGRVVTAPTNGAAGVIPAVLKYYLEFISNNYSLDIMEFLFTSAAIGMLYKRGASISAAEMGCQGEVGVACSMSAAGLAAVMGGTPEQVENAAEIGMEHNLGLTCDPIDGLVQIPCIERNALGAVKAVTAAQLALNGDGYHRVTLDQVIETMRQTGLDMKNKYKETSLGGLAVNVPIC</sequence>
<dbReference type="PANTHER" id="PTHR30182">
    <property type="entry name" value="L-SERINE DEHYDRATASE"/>
    <property type="match status" value="1"/>
</dbReference>
<evidence type="ECO:0000256" key="4">
    <source>
        <dbReference type="ARBA" id="ARBA00022485"/>
    </source>
</evidence>
<dbReference type="SUPFAM" id="SSF143548">
    <property type="entry name" value="Serine metabolism enzymes domain"/>
    <property type="match status" value="1"/>
</dbReference>
<comment type="pathway">
    <text evidence="2">Carbohydrate biosynthesis; gluconeogenesis.</text>
</comment>
<dbReference type="STRING" id="1348612.A0A397IC06"/>
<dbReference type="GO" id="GO:0046872">
    <property type="term" value="F:metal ion binding"/>
    <property type="evidence" value="ECO:0007669"/>
    <property type="project" value="UniProtKB-KW"/>
</dbReference>
<evidence type="ECO:0000256" key="5">
    <source>
        <dbReference type="ARBA" id="ARBA00022723"/>
    </source>
</evidence>
<dbReference type="InterPro" id="IPR029009">
    <property type="entry name" value="ASB_dom_sf"/>
</dbReference>
<feature type="domain" description="Serine dehydratase beta chain" evidence="10">
    <location>
        <begin position="96"/>
        <end position="249"/>
    </location>
</feature>
<keyword evidence="7" id="KW-0411">Iron-sulfur</keyword>
<evidence type="ECO:0000256" key="8">
    <source>
        <dbReference type="ARBA" id="ARBA00023239"/>
    </source>
</evidence>
<keyword evidence="8" id="KW-0456">Lyase</keyword>
<protein>
    <recommendedName>
        <fullName evidence="13">L-serine ammonia-lyase</fullName>
    </recommendedName>
</protein>
<comment type="cofactor">
    <cofactor evidence="1">
        <name>[4Fe-4S] cluster</name>
        <dbReference type="ChEBI" id="CHEBI:49883"/>
    </cofactor>
</comment>
<dbReference type="NCBIfam" id="TIGR00720">
    <property type="entry name" value="sda_mono"/>
    <property type="match status" value="1"/>
</dbReference>
<dbReference type="InterPro" id="IPR051318">
    <property type="entry name" value="Fe-S_L-Ser"/>
</dbReference>
<evidence type="ECO:0000256" key="7">
    <source>
        <dbReference type="ARBA" id="ARBA00023014"/>
    </source>
</evidence>
<dbReference type="Gene3D" id="3.30.1330.90">
    <property type="entry name" value="D-3-phosphoglycerate dehydrogenase, domain 3"/>
    <property type="match status" value="1"/>
</dbReference>
<keyword evidence="3" id="KW-0312">Gluconeogenesis</keyword>
<dbReference type="FunFam" id="3.30.1330.90:FF:000001">
    <property type="entry name" value="L-serine ammonia-lyase 1"/>
    <property type="match status" value="1"/>
</dbReference>
<evidence type="ECO:0000259" key="10">
    <source>
        <dbReference type="Pfam" id="PF03315"/>
    </source>
</evidence>
<keyword evidence="4" id="KW-0004">4Fe-4S</keyword>
<dbReference type="GO" id="GO:0006094">
    <property type="term" value="P:gluconeogenesis"/>
    <property type="evidence" value="ECO:0007669"/>
    <property type="project" value="UniProtKB-KW"/>
</dbReference>
<keyword evidence="6" id="KW-0408">Iron</keyword>
<evidence type="ECO:0000256" key="3">
    <source>
        <dbReference type="ARBA" id="ARBA00022432"/>
    </source>
</evidence>
<reference evidence="11 12" key="1">
    <citation type="submission" date="2018-08" db="EMBL/GenBank/DDBJ databases">
        <title>Genome and evolution of the arbuscular mycorrhizal fungus Diversispora epigaea (formerly Glomus versiforme) and its bacterial endosymbionts.</title>
        <authorList>
            <person name="Sun X."/>
            <person name="Fei Z."/>
            <person name="Harrison M."/>
        </authorList>
    </citation>
    <scope>NUCLEOTIDE SEQUENCE [LARGE SCALE GENOMIC DNA]</scope>
    <source>
        <strain evidence="11 12">IT104</strain>
    </source>
</reference>
<proteinExistence type="predicted"/>
<gene>
    <name evidence="11" type="ORF">Glove_242g116</name>
</gene>
<feature type="domain" description="Serine dehydratase-like alpha subunit" evidence="9">
    <location>
        <begin position="298"/>
        <end position="589"/>
    </location>
</feature>